<evidence type="ECO:0000256" key="4">
    <source>
        <dbReference type="ARBA" id="ARBA00023136"/>
    </source>
</evidence>
<keyword evidence="2" id="KW-0812">Transmembrane</keyword>
<reference evidence="6" key="2">
    <citation type="submission" date="2025-08" db="UniProtKB">
        <authorList>
            <consortium name="Ensembl"/>
        </authorList>
    </citation>
    <scope>IDENTIFICATION</scope>
</reference>
<keyword evidence="4" id="KW-0472">Membrane</keyword>
<evidence type="ECO:0000313" key="6">
    <source>
        <dbReference type="Ensembl" id="ENSMZEP00005011362.1"/>
    </source>
</evidence>
<feature type="domain" description="Immunoglobulin" evidence="5">
    <location>
        <begin position="113"/>
        <end position="177"/>
    </location>
</feature>
<evidence type="ECO:0000256" key="2">
    <source>
        <dbReference type="ARBA" id="ARBA00022692"/>
    </source>
</evidence>
<dbReference type="GeneTree" id="ENSGT01150000286924"/>
<dbReference type="Pfam" id="PF24518">
    <property type="entry name" value="Ig_CD22"/>
    <property type="match status" value="1"/>
</dbReference>
<dbReference type="PANTHER" id="PTHR12035:SF128">
    <property type="entry name" value="BRANCHED CHAIN KETO ACID DEHYDROGENASE E1 SUBUNIT BETA,-LIKE-RELATED"/>
    <property type="match status" value="1"/>
</dbReference>
<dbReference type="InterPro" id="IPR013783">
    <property type="entry name" value="Ig-like_fold"/>
</dbReference>
<dbReference type="InterPro" id="IPR003599">
    <property type="entry name" value="Ig_sub"/>
</dbReference>
<comment type="subcellular location">
    <subcellularLocation>
        <location evidence="1">Membrane</location>
        <topology evidence="1">Single-pass membrane protein</topology>
    </subcellularLocation>
</comment>
<evidence type="ECO:0000259" key="5">
    <source>
        <dbReference type="SMART" id="SM00409"/>
    </source>
</evidence>
<dbReference type="InterPro" id="IPR051036">
    <property type="entry name" value="SIGLEC"/>
</dbReference>
<reference evidence="6" key="3">
    <citation type="submission" date="2025-09" db="UniProtKB">
        <authorList>
            <consortium name="Ensembl"/>
        </authorList>
    </citation>
    <scope>IDENTIFICATION</scope>
</reference>
<sequence length="441" mass="48419">RELTAEAGLCVVIPCSFTTADEFTPKHTVWYKCETSQHSCSDDEIIFHSNKNTDKKAQAAFEGRVSRLEPDVSQNNCSIIINDLEESDSGSYQLRVTAGRNCLSQKPTVMIPTLTEGQQATLTCTAPGLCSGSSFTQRHISTLTFNPSAEHHNTSVTCKINFTGGKSTEETLTVHVNYNRAAQIIGNTTVKEGDVLNLTCSAESFPPSVIVWSKLSSNTKLHNDTGSRVLFYDSDYMFTGHTKIQNGSGCVLQSEGLTCVCISEGFPLPNITWPLLNHHTEYSVITSVSNHTVNSTVSLTVKNHGNSTVECVSNNGNGEVRENLLINNNLSKKDGKFCLVVAIYDGQALQNNQTLNSNSGTKEVEYATIDFSLLKTKPARTQESTKTEYAEIKRIIKKEQVDDDGDDGKMLEGEMKHCEPEKKEGEDEAVYSTVNDIIDDN</sequence>
<dbReference type="GO" id="GO:0005886">
    <property type="term" value="C:plasma membrane"/>
    <property type="evidence" value="ECO:0007669"/>
    <property type="project" value="TreeGrafter"/>
</dbReference>
<keyword evidence="3" id="KW-1133">Transmembrane helix</keyword>
<reference evidence="6 7" key="1">
    <citation type="journal article" date="2014" name="Nature">
        <title>The genomic substrate for adaptive radiation in African cichlid fish.</title>
        <authorList>
            <person name="Brawand D."/>
            <person name="Wagner C.E."/>
            <person name="Li Y.I."/>
            <person name="Malinsky M."/>
            <person name="Keller I."/>
            <person name="Fan S."/>
            <person name="Simakov O."/>
            <person name="Ng A.Y."/>
            <person name="Lim Z.W."/>
            <person name="Bezault E."/>
            <person name="Turner-Maier J."/>
            <person name="Johnson J."/>
            <person name="Alcazar R."/>
            <person name="Noh H.J."/>
            <person name="Russell P."/>
            <person name="Aken B."/>
            <person name="Alfoldi J."/>
            <person name="Amemiya C."/>
            <person name="Azzouzi N."/>
            <person name="Baroiller J.F."/>
            <person name="Barloy-Hubler F."/>
            <person name="Berlin A."/>
            <person name="Bloomquist R."/>
            <person name="Carleton K.L."/>
            <person name="Conte M.A."/>
            <person name="D'Cotta H."/>
            <person name="Eshel O."/>
            <person name="Gaffney L."/>
            <person name="Galibert F."/>
            <person name="Gante H.F."/>
            <person name="Gnerre S."/>
            <person name="Greuter L."/>
            <person name="Guyon R."/>
            <person name="Haddad N.S."/>
            <person name="Haerty W."/>
            <person name="Harris R.M."/>
            <person name="Hofmann H.A."/>
            <person name="Hourlier T."/>
            <person name="Hulata G."/>
            <person name="Jaffe D.B."/>
            <person name="Lara M."/>
            <person name="Lee A.P."/>
            <person name="MacCallum I."/>
            <person name="Mwaiko S."/>
            <person name="Nikaido M."/>
            <person name="Nishihara H."/>
            <person name="Ozouf-Costaz C."/>
            <person name="Penman D.J."/>
            <person name="Przybylski D."/>
            <person name="Rakotomanga M."/>
            <person name="Renn S.C.P."/>
            <person name="Ribeiro F.J."/>
            <person name="Ron M."/>
            <person name="Salzburger W."/>
            <person name="Sanchez-Pulido L."/>
            <person name="Santos M.E."/>
            <person name="Searle S."/>
            <person name="Sharpe T."/>
            <person name="Swofford R."/>
            <person name="Tan F.J."/>
            <person name="Williams L."/>
            <person name="Young S."/>
            <person name="Yin S."/>
            <person name="Okada N."/>
            <person name="Kocher T.D."/>
            <person name="Miska E.A."/>
            <person name="Lander E.S."/>
            <person name="Venkatesh B."/>
            <person name="Fernald R.D."/>
            <person name="Meyer A."/>
            <person name="Ponting C.P."/>
            <person name="Streelman J.T."/>
            <person name="Lindblad-Toh K."/>
            <person name="Seehausen O."/>
            <person name="Di Palma F."/>
        </authorList>
    </citation>
    <scope>NUCLEOTIDE SEQUENCE</scope>
</reference>
<evidence type="ECO:0000256" key="1">
    <source>
        <dbReference type="ARBA" id="ARBA00004167"/>
    </source>
</evidence>
<dbReference type="Ensembl" id="ENSMZET00005011755.1">
    <property type="protein sequence ID" value="ENSMZEP00005011362.1"/>
    <property type="gene ID" value="ENSMZEG00005008528.1"/>
</dbReference>
<protein>
    <recommendedName>
        <fullName evidence="5">Immunoglobulin domain-containing protein</fullName>
    </recommendedName>
</protein>
<evidence type="ECO:0000256" key="3">
    <source>
        <dbReference type="ARBA" id="ARBA00022989"/>
    </source>
</evidence>
<feature type="domain" description="Immunoglobulin" evidence="5">
    <location>
        <begin position="1"/>
        <end position="112"/>
    </location>
</feature>
<accession>A0A3P9BN50</accession>
<dbReference type="Proteomes" id="UP000265160">
    <property type="component" value="LG11"/>
</dbReference>
<feature type="domain" description="Immunoglobulin" evidence="5">
    <location>
        <begin position="185"/>
        <end position="302"/>
    </location>
</feature>
<evidence type="ECO:0000313" key="7">
    <source>
        <dbReference type="Proteomes" id="UP000265160"/>
    </source>
</evidence>
<dbReference type="InterPro" id="IPR036179">
    <property type="entry name" value="Ig-like_dom_sf"/>
</dbReference>
<dbReference type="SMART" id="SM00409">
    <property type="entry name" value="IG"/>
    <property type="match status" value="3"/>
</dbReference>
<proteinExistence type="predicted"/>
<dbReference type="InterPro" id="IPR056386">
    <property type="entry name" value="Ig_CD22"/>
</dbReference>
<name>A0A3P9BN50_9CICH</name>
<dbReference type="SUPFAM" id="SSF48726">
    <property type="entry name" value="Immunoglobulin"/>
    <property type="match status" value="3"/>
</dbReference>
<organism evidence="6 7">
    <name type="scientific">Maylandia zebra</name>
    <name type="common">zebra mbuna</name>
    <dbReference type="NCBI Taxonomy" id="106582"/>
    <lineage>
        <taxon>Eukaryota</taxon>
        <taxon>Metazoa</taxon>
        <taxon>Chordata</taxon>
        <taxon>Craniata</taxon>
        <taxon>Vertebrata</taxon>
        <taxon>Euteleostomi</taxon>
        <taxon>Actinopterygii</taxon>
        <taxon>Neopterygii</taxon>
        <taxon>Teleostei</taxon>
        <taxon>Neoteleostei</taxon>
        <taxon>Acanthomorphata</taxon>
        <taxon>Ovalentaria</taxon>
        <taxon>Cichlomorphae</taxon>
        <taxon>Cichliformes</taxon>
        <taxon>Cichlidae</taxon>
        <taxon>African cichlids</taxon>
        <taxon>Pseudocrenilabrinae</taxon>
        <taxon>Haplochromini</taxon>
        <taxon>Maylandia</taxon>
        <taxon>Maylandia zebra complex</taxon>
    </lineage>
</organism>
<dbReference type="GO" id="GO:0007155">
    <property type="term" value="P:cell adhesion"/>
    <property type="evidence" value="ECO:0007669"/>
    <property type="project" value="TreeGrafter"/>
</dbReference>
<keyword evidence="7" id="KW-1185">Reference proteome</keyword>
<dbReference type="AlphaFoldDB" id="A0A3P9BN50"/>
<dbReference type="PANTHER" id="PTHR12035">
    <property type="entry name" value="SIALIC ACID BINDING IMMUNOGLOBULIN-LIKE LECTIN"/>
    <property type="match status" value="1"/>
</dbReference>
<dbReference type="Gene3D" id="2.60.40.10">
    <property type="entry name" value="Immunoglobulins"/>
    <property type="match status" value="5"/>
</dbReference>
<dbReference type="GO" id="GO:0033691">
    <property type="term" value="F:sialic acid binding"/>
    <property type="evidence" value="ECO:0007669"/>
    <property type="project" value="TreeGrafter"/>
</dbReference>